<keyword evidence="7" id="KW-0479">Metal-binding</keyword>
<dbReference type="OrthoDB" id="387657at2759"/>
<name>A0A9N9XAE3_DIABA</name>
<dbReference type="Pfam" id="PF03372">
    <property type="entry name" value="Exo_endo_phos"/>
    <property type="match status" value="1"/>
</dbReference>
<evidence type="ECO:0000256" key="12">
    <source>
        <dbReference type="ARBA" id="ARBA00023098"/>
    </source>
</evidence>
<feature type="domain" description="Endonuclease/exonuclease/phosphatase" evidence="15">
    <location>
        <begin position="9"/>
        <end position="270"/>
    </location>
</feature>
<evidence type="ECO:0000256" key="13">
    <source>
        <dbReference type="ARBA" id="ARBA00023136"/>
    </source>
</evidence>
<evidence type="ECO:0000313" key="16">
    <source>
        <dbReference type="EMBL" id="CAG9831271.1"/>
    </source>
</evidence>
<dbReference type="EMBL" id="OU898278">
    <property type="protein sequence ID" value="CAG9831271.1"/>
    <property type="molecule type" value="Genomic_DNA"/>
</dbReference>
<evidence type="ECO:0000256" key="8">
    <source>
        <dbReference type="ARBA" id="ARBA00022801"/>
    </source>
</evidence>
<evidence type="ECO:0000256" key="11">
    <source>
        <dbReference type="ARBA" id="ARBA00022989"/>
    </source>
</evidence>
<dbReference type="InterPro" id="IPR036691">
    <property type="entry name" value="Endo/exonu/phosph_ase_sf"/>
</dbReference>
<dbReference type="SUPFAM" id="SSF56219">
    <property type="entry name" value="DNase I-like"/>
    <property type="match status" value="1"/>
</dbReference>
<evidence type="ECO:0000256" key="2">
    <source>
        <dbReference type="ARBA" id="ARBA00004760"/>
    </source>
</evidence>
<evidence type="ECO:0000256" key="1">
    <source>
        <dbReference type="ARBA" id="ARBA00004141"/>
    </source>
</evidence>
<evidence type="ECO:0000256" key="3">
    <source>
        <dbReference type="ARBA" id="ARBA00004991"/>
    </source>
</evidence>
<evidence type="ECO:0000313" key="17">
    <source>
        <dbReference type="Proteomes" id="UP001153709"/>
    </source>
</evidence>
<feature type="transmembrane region" description="Helical" evidence="14">
    <location>
        <begin position="342"/>
        <end position="364"/>
    </location>
</feature>
<keyword evidence="13 14" id="KW-0472">Membrane</keyword>
<evidence type="ECO:0000256" key="5">
    <source>
        <dbReference type="ARBA" id="ARBA00012369"/>
    </source>
</evidence>
<evidence type="ECO:0000256" key="6">
    <source>
        <dbReference type="ARBA" id="ARBA00022692"/>
    </source>
</evidence>
<dbReference type="EC" id="3.1.4.12" evidence="5"/>
<evidence type="ECO:0000256" key="4">
    <source>
        <dbReference type="ARBA" id="ARBA00006335"/>
    </source>
</evidence>
<dbReference type="Proteomes" id="UP001153709">
    <property type="component" value="Chromosome 3"/>
</dbReference>
<evidence type="ECO:0000259" key="15">
    <source>
        <dbReference type="Pfam" id="PF03372"/>
    </source>
</evidence>
<dbReference type="AlphaFoldDB" id="A0A9N9XAE3"/>
<keyword evidence="6 14" id="KW-0812">Transmembrane</keyword>
<dbReference type="GO" id="GO:0046872">
    <property type="term" value="F:metal ion binding"/>
    <property type="evidence" value="ECO:0007669"/>
    <property type="project" value="UniProtKB-KW"/>
</dbReference>
<dbReference type="GO" id="GO:0016020">
    <property type="term" value="C:membrane"/>
    <property type="evidence" value="ECO:0007669"/>
    <property type="project" value="UniProtKB-SubCell"/>
</dbReference>
<dbReference type="PANTHER" id="PTHR16320">
    <property type="entry name" value="SPHINGOMYELINASE FAMILY MEMBER"/>
    <property type="match status" value="1"/>
</dbReference>
<comment type="similarity">
    <text evidence="4">Belongs to the neutral sphingomyelinase family.</text>
</comment>
<keyword evidence="10" id="KW-0746">Sphingolipid metabolism</keyword>
<proteinExistence type="inferred from homology"/>
<organism evidence="16 17">
    <name type="scientific">Diabrotica balteata</name>
    <name type="common">Banded cucumber beetle</name>
    <dbReference type="NCBI Taxonomy" id="107213"/>
    <lineage>
        <taxon>Eukaryota</taxon>
        <taxon>Metazoa</taxon>
        <taxon>Ecdysozoa</taxon>
        <taxon>Arthropoda</taxon>
        <taxon>Hexapoda</taxon>
        <taxon>Insecta</taxon>
        <taxon>Pterygota</taxon>
        <taxon>Neoptera</taxon>
        <taxon>Endopterygota</taxon>
        <taxon>Coleoptera</taxon>
        <taxon>Polyphaga</taxon>
        <taxon>Cucujiformia</taxon>
        <taxon>Chrysomeloidea</taxon>
        <taxon>Chrysomelidae</taxon>
        <taxon>Galerucinae</taxon>
        <taxon>Diabroticina</taxon>
        <taxon>Diabroticites</taxon>
        <taxon>Diabrotica</taxon>
    </lineage>
</organism>
<reference evidence="16" key="1">
    <citation type="submission" date="2022-01" db="EMBL/GenBank/DDBJ databases">
        <authorList>
            <person name="King R."/>
        </authorList>
    </citation>
    <scope>NUCLEOTIDE SEQUENCE</scope>
</reference>
<keyword evidence="12" id="KW-0443">Lipid metabolism</keyword>
<dbReference type="Gene3D" id="3.60.10.10">
    <property type="entry name" value="Endonuclease/exonuclease/phosphatase"/>
    <property type="match status" value="1"/>
</dbReference>
<evidence type="ECO:0000256" key="14">
    <source>
        <dbReference type="SAM" id="Phobius"/>
    </source>
</evidence>
<keyword evidence="17" id="KW-1185">Reference proteome</keyword>
<keyword evidence="8" id="KW-0378">Hydrolase</keyword>
<comment type="pathway">
    <text evidence="2">Lipid metabolism; sphingolipid metabolism.</text>
</comment>
<dbReference type="GO" id="GO:0006665">
    <property type="term" value="P:sphingolipid metabolic process"/>
    <property type="evidence" value="ECO:0007669"/>
    <property type="project" value="UniProtKB-KW"/>
</dbReference>
<evidence type="ECO:0000256" key="9">
    <source>
        <dbReference type="ARBA" id="ARBA00022842"/>
    </source>
</evidence>
<feature type="transmembrane region" description="Helical" evidence="14">
    <location>
        <begin position="317"/>
        <end position="336"/>
    </location>
</feature>
<keyword evidence="11 14" id="KW-1133">Transmembrane helix</keyword>
<protein>
    <recommendedName>
        <fullName evidence="5">sphingomyelin phosphodiesterase</fullName>
        <ecNumber evidence="5">3.1.4.12</ecNumber>
    </recommendedName>
</protein>
<dbReference type="GO" id="GO:0004767">
    <property type="term" value="F:sphingomyelin phosphodiesterase activity"/>
    <property type="evidence" value="ECO:0007669"/>
    <property type="project" value="UniProtKB-EC"/>
</dbReference>
<keyword evidence="9" id="KW-0460">Magnesium</keyword>
<dbReference type="InterPro" id="IPR005135">
    <property type="entry name" value="Endo/exonuclease/phosphatase"/>
</dbReference>
<evidence type="ECO:0000256" key="7">
    <source>
        <dbReference type="ARBA" id="ARBA00022723"/>
    </source>
</evidence>
<comment type="pathway">
    <text evidence="3">Sphingolipid metabolism.</text>
</comment>
<accession>A0A9N9XAE3</accession>
<dbReference type="InterPro" id="IPR038772">
    <property type="entry name" value="Sph/SMPD2-like"/>
</dbReference>
<sequence length="391" mass="44414">MSLEFKVFTLNCWAIPLPTLSKNRKRRIKAIAEHLSNSNYDVVCLQEIWSDQDYYLIKDEVAGVLPYSHYFYSGVTGSGICIYSKHVIEDTFFHQYSLNGYIHKLQHGDWFGGKGIGLCKLTVSGFSVNIYSAHLHAEYNRNNDEYEAHRILQAYDVAQFIKLTSQGVDLTVLAGDLNTLPGDIAYRLILIIPGLVDSFEYANVPKEHIATCESLRNTYTPSSYVKQKIPGQRIDFIMYHPGSKLQVEMRNYRLPLPDRVPQCTFSYSDHEAVEVTLEISKKAAMTYSRNEHDLQNILHESILILDRGLASIYTHKILYSVLGIILFCSLIVTFTFDVPIGFIVLYNILKVLIGLGWAFCLLMATVWNKIERHGVLAGKSAIEVHLKKSSS</sequence>
<comment type="subcellular location">
    <subcellularLocation>
        <location evidence="1">Membrane</location>
        <topology evidence="1">Multi-pass membrane protein</topology>
    </subcellularLocation>
</comment>
<evidence type="ECO:0000256" key="10">
    <source>
        <dbReference type="ARBA" id="ARBA00022919"/>
    </source>
</evidence>
<gene>
    <name evidence="16" type="ORF">DIABBA_LOCUS4877</name>
</gene>
<dbReference type="PANTHER" id="PTHR16320:SF24">
    <property type="entry name" value="PHOSPHODIESTERASE, PUTATIVE-RELATED"/>
    <property type="match status" value="1"/>
</dbReference>